<feature type="transmembrane region" description="Helical" evidence="1">
    <location>
        <begin position="92"/>
        <end position="110"/>
    </location>
</feature>
<dbReference type="AlphaFoldDB" id="A0A1G9ZEI7"/>
<evidence type="ECO:0000313" key="3">
    <source>
        <dbReference type="Proteomes" id="UP000199677"/>
    </source>
</evidence>
<feature type="transmembrane region" description="Helical" evidence="1">
    <location>
        <begin position="69"/>
        <end position="86"/>
    </location>
</feature>
<keyword evidence="3" id="KW-1185">Reference proteome</keyword>
<evidence type="ECO:0000256" key="1">
    <source>
        <dbReference type="SAM" id="Phobius"/>
    </source>
</evidence>
<keyword evidence="1" id="KW-0472">Membrane</keyword>
<proteinExistence type="predicted"/>
<sequence>MSTLRSSRLGAIVLLIASLAGLAIALYAYFTPLTGVTGTLGALVATVACLALVVMALLLAVIKSRGASIALRVLILLGLAGTFLAGLLLHQWWIGVAMVVGLIGLIIDMLRPSSQVHPTQA</sequence>
<keyword evidence="1" id="KW-1133">Transmembrane helix</keyword>
<evidence type="ECO:0000313" key="2">
    <source>
        <dbReference type="EMBL" id="SDN19391.1"/>
    </source>
</evidence>
<dbReference type="OrthoDB" id="6168423at2"/>
<dbReference type="EMBL" id="FNII01000003">
    <property type="protein sequence ID" value="SDN19391.1"/>
    <property type="molecule type" value="Genomic_DNA"/>
</dbReference>
<accession>A0A1G9ZEI7</accession>
<organism evidence="2 3">
    <name type="scientific">Vreelandella arcis</name>
    <dbReference type="NCBI Taxonomy" id="416873"/>
    <lineage>
        <taxon>Bacteria</taxon>
        <taxon>Pseudomonadati</taxon>
        <taxon>Pseudomonadota</taxon>
        <taxon>Gammaproteobacteria</taxon>
        <taxon>Oceanospirillales</taxon>
        <taxon>Halomonadaceae</taxon>
        <taxon>Vreelandella</taxon>
    </lineage>
</organism>
<dbReference type="Proteomes" id="UP000199677">
    <property type="component" value="Unassembled WGS sequence"/>
</dbReference>
<reference evidence="3" key="1">
    <citation type="submission" date="2016-10" db="EMBL/GenBank/DDBJ databases">
        <authorList>
            <person name="Varghese N."/>
            <person name="Submissions S."/>
        </authorList>
    </citation>
    <scope>NUCLEOTIDE SEQUENCE [LARGE SCALE GENOMIC DNA]</scope>
    <source>
        <strain evidence="3">CGMCC 1.6494</strain>
    </source>
</reference>
<feature type="transmembrane region" description="Helical" evidence="1">
    <location>
        <begin position="42"/>
        <end position="62"/>
    </location>
</feature>
<feature type="transmembrane region" description="Helical" evidence="1">
    <location>
        <begin position="12"/>
        <end position="30"/>
    </location>
</feature>
<dbReference type="STRING" id="416873.SAMN04487951_10373"/>
<gene>
    <name evidence="2" type="ORF">SAMN04487951_10373</name>
</gene>
<keyword evidence="1" id="KW-0812">Transmembrane</keyword>
<protein>
    <submittedName>
        <fullName evidence="2">Uncharacterized protein</fullName>
    </submittedName>
</protein>
<dbReference type="RefSeq" id="WP_089702818.1">
    <property type="nucleotide sequence ID" value="NZ_FNII01000003.1"/>
</dbReference>
<name>A0A1G9ZEI7_9GAMM</name>